<dbReference type="AlphaFoldDB" id="A0A2K4ZAQ4"/>
<reference evidence="1 2" key="1">
    <citation type="submission" date="2018-01" db="EMBL/GenBank/DDBJ databases">
        <authorList>
            <person name="Gaut B.S."/>
            <person name="Morton B.R."/>
            <person name="Clegg M.T."/>
            <person name="Duvall M.R."/>
        </authorList>
    </citation>
    <scope>NUCLEOTIDE SEQUENCE [LARGE SCALE GENOMIC DNA]</scope>
    <source>
        <strain evidence="1">GP69</strain>
    </source>
</reference>
<evidence type="ECO:0000313" key="1">
    <source>
        <dbReference type="EMBL" id="SOY27531.1"/>
    </source>
</evidence>
<dbReference type="EMBL" id="OFSM01000001">
    <property type="protein sequence ID" value="SOY27531.1"/>
    <property type="molecule type" value="Genomic_DNA"/>
</dbReference>
<proteinExistence type="predicted"/>
<dbReference type="OrthoDB" id="5486659at2"/>
<dbReference type="SUPFAM" id="SSF52540">
    <property type="entry name" value="P-loop containing nucleoside triphosphate hydrolases"/>
    <property type="match status" value="1"/>
</dbReference>
<gene>
    <name evidence="1" type="ORF">AMURIS_00235</name>
</gene>
<evidence type="ECO:0000313" key="2">
    <source>
        <dbReference type="Proteomes" id="UP000236311"/>
    </source>
</evidence>
<name>A0A2K4ZAQ4_9FIRM</name>
<sequence>MRRYFNTEGCCRPGIHYMVRLDERLDEIKRLYVDRGKYFVINRGRQYGKTTTLRELAEYLKNDYAVLSMDFQALGTDNFADGPTFVTSFIEYLEEIYARKEGLRNDMCTEAYQELLSLKSREKAGLDKLFRGLSRMCETAKKPVVLIIDEVDGASNNQIFIDFLAQLRRYYLDRDSSPTFHSVILAGVYDIKNLKLKIRRDDEHQYNSPWNIAARFNMEMSFSADQIARMLQEYEDDQSTGMDVKAMASCIYEYTSGYPYLVSALCKFLDEDIPERDGFADCGDIWTEEGVREAVKILLNENIPLFGSMVRQLDLYPELKDVLKQILYEGQRIAFSPDTKSINIGLMFGFLKENEGQIVIANRIFEMRLMNLFISEESVQSDVFKQGQSDTNQFIRNGWLDMDRVLEKFVELFKDSLQENS</sequence>
<dbReference type="Gene3D" id="3.40.50.300">
    <property type="entry name" value="P-loop containing nucleotide triphosphate hydrolases"/>
    <property type="match status" value="1"/>
</dbReference>
<accession>A0A2K4ZAQ4</accession>
<protein>
    <submittedName>
        <fullName evidence="1">Putative AAA-ATPase</fullName>
    </submittedName>
</protein>
<dbReference type="RefSeq" id="WP_103237650.1">
    <property type="nucleotide sequence ID" value="NZ_JANJZD010000016.1"/>
</dbReference>
<dbReference type="Pfam" id="PF14516">
    <property type="entry name" value="AAA_35"/>
    <property type="match status" value="1"/>
</dbReference>
<dbReference type="InterPro" id="IPR027417">
    <property type="entry name" value="P-loop_NTPase"/>
</dbReference>
<keyword evidence="2" id="KW-1185">Reference proteome</keyword>
<organism evidence="1 2">
    <name type="scientific">Acetatifactor muris</name>
    <dbReference type="NCBI Taxonomy" id="879566"/>
    <lineage>
        <taxon>Bacteria</taxon>
        <taxon>Bacillati</taxon>
        <taxon>Bacillota</taxon>
        <taxon>Clostridia</taxon>
        <taxon>Lachnospirales</taxon>
        <taxon>Lachnospiraceae</taxon>
        <taxon>Acetatifactor</taxon>
    </lineage>
</organism>
<dbReference type="Proteomes" id="UP000236311">
    <property type="component" value="Unassembled WGS sequence"/>
</dbReference>